<organism evidence="3 4">
    <name type="scientific">Rhodanobacter denitrificans</name>
    <dbReference type="NCBI Taxonomy" id="666685"/>
    <lineage>
        <taxon>Bacteria</taxon>
        <taxon>Pseudomonadati</taxon>
        <taxon>Pseudomonadota</taxon>
        <taxon>Gammaproteobacteria</taxon>
        <taxon>Lysobacterales</taxon>
        <taxon>Rhodanobacteraceae</taxon>
        <taxon>Rhodanobacter</taxon>
    </lineage>
</organism>
<proteinExistence type="predicted"/>
<dbReference type="SUPFAM" id="SSF52200">
    <property type="entry name" value="Toll/Interleukin receptor TIR domain"/>
    <property type="match status" value="1"/>
</dbReference>
<feature type="domain" description="TIR" evidence="2">
    <location>
        <begin position="17"/>
        <end position="138"/>
    </location>
</feature>
<dbReference type="Proteomes" id="UP000011859">
    <property type="component" value="Chromosome"/>
</dbReference>
<dbReference type="InterPro" id="IPR035897">
    <property type="entry name" value="Toll_tir_struct_dom_sf"/>
</dbReference>
<evidence type="ECO:0000313" key="4">
    <source>
        <dbReference type="Proteomes" id="UP000011859"/>
    </source>
</evidence>
<feature type="region of interest" description="Disordered" evidence="1">
    <location>
        <begin position="437"/>
        <end position="464"/>
    </location>
</feature>
<dbReference type="HOGENOM" id="CLU_028733_0_0_6"/>
<dbReference type="EMBL" id="CP003470">
    <property type="protein sequence ID" value="AGG90930.1"/>
    <property type="molecule type" value="Genomic_DNA"/>
</dbReference>
<feature type="compositionally biased region" description="Acidic residues" evidence="1">
    <location>
        <begin position="439"/>
        <end position="464"/>
    </location>
</feature>
<name>M4NJ18_9GAMM</name>
<accession>M4NJ18</accession>
<dbReference type="AlphaFoldDB" id="M4NJ18"/>
<protein>
    <recommendedName>
        <fullName evidence="2">TIR domain-containing protein</fullName>
    </recommendedName>
</protein>
<dbReference type="KEGG" id="rhd:R2APBS1_3879"/>
<dbReference type="STRING" id="666685.R2APBS1_3879"/>
<gene>
    <name evidence="3" type="ORF">R2APBS1_3879</name>
</gene>
<dbReference type="Gene3D" id="3.40.50.10140">
    <property type="entry name" value="Toll/interleukin-1 receptor homology (TIR) domain"/>
    <property type="match status" value="1"/>
</dbReference>
<keyword evidence="4" id="KW-1185">Reference proteome</keyword>
<evidence type="ECO:0000259" key="2">
    <source>
        <dbReference type="Pfam" id="PF13676"/>
    </source>
</evidence>
<evidence type="ECO:0000313" key="3">
    <source>
        <dbReference type="EMBL" id="AGG90930.1"/>
    </source>
</evidence>
<dbReference type="InterPro" id="IPR000157">
    <property type="entry name" value="TIR_dom"/>
</dbReference>
<dbReference type="Pfam" id="PF13676">
    <property type="entry name" value="TIR_2"/>
    <property type="match status" value="1"/>
</dbReference>
<sequence>MRTHLNDMDKTSPRTAIFISHATPEDNAFVRWLGAKLSALGYEVWADLFALHGGSDWSRKLEDALRNRALKMLLVCTPDGLEKQGVRNEVEIATAVSKSISDTEFIIPLRLASYDAPFRIAHLQYIDFSHGWANGFVELSELLLANKAISRTDDGDTLSEWLTDQTNGAAKLIQRTEYLVSNWLRIKSFPETLYYCEPPFGFDVQRFQMRDIETYPLIPFKNGILTFASPNAAGELRPGVPAHVVGELSLSRFRSEGWSEQGIERYVASRHFSDLGNQAFDLHMHRLGMSALANQKGRRTWWADIRVVPKTKVSFNWKHMKGSRQIMGQSEKRNVFWHYGLNAQTRDYPKPHIRLSPRLLFSTNGMDIIDDPKKAHRLRRSFAASWRNARWRDMLLAYLWWVSGGTNEIAFPVSPTENLVASLPPFLPVAKFGVHEAGDVDADEDDPDIDYGEWYEDEGESDEE</sequence>
<reference evidence="3 4" key="1">
    <citation type="submission" date="2012-04" db="EMBL/GenBank/DDBJ databases">
        <title>Complete genome of Rhodanobacter sp. 2APBS1.</title>
        <authorList>
            <consortium name="US DOE Joint Genome Institute"/>
            <person name="Huntemann M."/>
            <person name="Wei C.-L."/>
            <person name="Han J."/>
            <person name="Detter J.C."/>
            <person name="Han C."/>
            <person name="Tapia R."/>
            <person name="Munk A.C.C."/>
            <person name="Chen A."/>
            <person name="Krypides N."/>
            <person name="Mavromatis K."/>
            <person name="Markowitz V."/>
            <person name="Szeto E."/>
            <person name="Ivanova N."/>
            <person name="Mikhailova N."/>
            <person name="Ovchinnikova G."/>
            <person name="Pagani I."/>
            <person name="Pati A."/>
            <person name="Goodwin L."/>
            <person name="Peters L."/>
            <person name="Pitluck S."/>
            <person name="Woyke T."/>
            <person name="Prakash O."/>
            <person name="Elkins J."/>
            <person name="Brown S."/>
            <person name="Palumbo A."/>
            <person name="Hemme C."/>
            <person name="Zhou J."/>
            <person name="Watson D."/>
            <person name="Jardine P."/>
            <person name="Kostka J."/>
            <person name="Green S."/>
        </authorList>
    </citation>
    <scope>NUCLEOTIDE SEQUENCE [LARGE SCALE GENOMIC DNA]</scope>
    <source>
        <strain evidence="3 4">2APBS1</strain>
    </source>
</reference>
<dbReference type="eggNOG" id="COG1537">
    <property type="taxonomic scope" value="Bacteria"/>
</dbReference>
<evidence type="ECO:0000256" key="1">
    <source>
        <dbReference type="SAM" id="MobiDB-lite"/>
    </source>
</evidence>
<dbReference type="GO" id="GO:0007165">
    <property type="term" value="P:signal transduction"/>
    <property type="evidence" value="ECO:0007669"/>
    <property type="project" value="InterPro"/>
</dbReference>